<sequence>MVRSSFIAAGDTGHLWSPPKVQLSMQPQRDSGIRRIAFNSHRMRRVRRRWLDGRRAWMRIMTWCGKSLLDQ</sequence>
<protein>
    <submittedName>
        <fullName evidence="1">Uncharacterized protein</fullName>
    </submittedName>
</protein>
<organism evidence="1 2">
    <name type="scientific">Elysia crispata</name>
    <name type="common">lettuce slug</name>
    <dbReference type="NCBI Taxonomy" id="231223"/>
    <lineage>
        <taxon>Eukaryota</taxon>
        <taxon>Metazoa</taxon>
        <taxon>Spiralia</taxon>
        <taxon>Lophotrochozoa</taxon>
        <taxon>Mollusca</taxon>
        <taxon>Gastropoda</taxon>
        <taxon>Heterobranchia</taxon>
        <taxon>Euthyneura</taxon>
        <taxon>Panpulmonata</taxon>
        <taxon>Sacoglossa</taxon>
        <taxon>Placobranchoidea</taxon>
        <taxon>Plakobranchidae</taxon>
        <taxon>Elysia</taxon>
    </lineage>
</organism>
<evidence type="ECO:0000313" key="1">
    <source>
        <dbReference type="EMBL" id="KAK3789591.1"/>
    </source>
</evidence>
<evidence type="ECO:0000313" key="2">
    <source>
        <dbReference type="Proteomes" id="UP001283361"/>
    </source>
</evidence>
<gene>
    <name evidence="1" type="ORF">RRG08_016269</name>
</gene>
<dbReference type="Proteomes" id="UP001283361">
    <property type="component" value="Unassembled WGS sequence"/>
</dbReference>
<keyword evidence="2" id="KW-1185">Reference proteome</keyword>
<name>A0AAE1ALX2_9GAST</name>
<dbReference type="EMBL" id="JAWDGP010001651">
    <property type="protein sequence ID" value="KAK3789591.1"/>
    <property type="molecule type" value="Genomic_DNA"/>
</dbReference>
<accession>A0AAE1ALX2</accession>
<comment type="caution">
    <text evidence="1">The sequence shown here is derived from an EMBL/GenBank/DDBJ whole genome shotgun (WGS) entry which is preliminary data.</text>
</comment>
<reference evidence="1" key="1">
    <citation type="journal article" date="2023" name="G3 (Bethesda)">
        <title>A reference genome for the long-term kleptoplast-retaining sea slug Elysia crispata morphotype clarki.</title>
        <authorList>
            <person name="Eastman K.E."/>
            <person name="Pendleton A.L."/>
            <person name="Shaikh M.A."/>
            <person name="Suttiyut T."/>
            <person name="Ogas R."/>
            <person name="Tomko P."/>
            <person name="Gavelis G."/>
            <person name="Widhalm J.R."/>
            <person name="Wisecaver J.H."/>
        </authorList>
    </citation>
    <scope>NUCLEOTIDE SEQUENCE</scope>
    <source>
        <strain evidence="1">ECLA1</strain>
    </source>
</reference>
<proteinExistence type="predicted"/>
<dbReference type="AlphaFoldDB" id="A0AAE1ALX2"/>